<keyword evidence="1" id="KW-0472">Membrane</keyword>
<sequence length="66" mass="7055">MTTLQSPPPRVARWQPNRRSVRFAVDLLGGLGLLTGLLAASFTLVFGGVLVLVAGLCLHLTRARAE</sequence>
<dbReference type="EMBL" id="FOFV01000007">
    <property type="protein sequence ID" value="SER27267.1"/>
    <property type="molecule type" value="Genomic_DNA"/>
</dbReference>
<gene>
    <name evidence="2" type="ORF">SAMN04488000_107223</name>
</gene>
<name>A0A1H9MUS6_9PSEU</name>
<organism evidence="2 3">
    <name type="scientific">Lentzea albida</name>
    <dbReference type="NCBI Taxonomy" id="65499"/>
    <lineage>
        <taxon>Bacteria</taxon>
        <taxon>Bacillati</taxon>
        <taxon>Actinomycetota</taxon>
        <taxon>Actinomycetes</taxon>
        <taxon>Pseudonocardiales</taxon>
        <taxon>Pseudonocardiaceae</taxon>
        <taxon>Lentzea</taxon>
    </lineage>
</organism>
<evidence type="ECO:0000313" key="3">
    <source>
        <dbReference type="Proteomes" id="UP000199503"/>
    </source>
</evidence>
<keyword evidence="3" id="KW-1185">Reference proteome</keyword>
<feature type="transmembrane region" description="Helical" evidence="1">
    <location>
        <begin position="27"/>
        <end position="60"/>
    </location>
</feature>
<dbReference type="Proteomes" id="UP000199503">
    <property type="component" value="Unassembled WGS sequence"/>
</dbReference>
<reference evidence="3" key="1">
    <citation type="submission" date="2016-10" db="EMBL/GenBank/DDBJ databases">
        <authorList>
            <person name="Varghese N."/>
            <person name="Submissions S."/>
        </authorList>
    </citation>
    <scope>NUCLEOTIDE SEQUENCE [LARGE SCALE GENOMIC DNA]</scope>
    <source>
        <strain evidence="3">DSM 44437</strain>
    </source>
</reference>
<dbReference type="AlphaFoldDB" id="A0A1H9MUS6"/>
<protein>
    <submittedName>
        <fullName evidence="2">Uncharacterized protein</fullName>
    </submittedName>
</protein>
<proteinExistence type="predicted"/>
<keyword evidence="1" id="KW-0812">Transmembrane</keyword>
<evidence type="ECO:0000256" key="1">
    <source>
        <dbReference type="SAM" id="Phobius"/>
    </source>
</evidence>
<evidence type="ECO:0000313" key="2">
    <source>
        <dbReference type="EMBL" id="SER27267.1"/>
    </source>
</evidence>
<dbReference type="STRING" id="65499.SAMN04488000_107223"/>
<accession>A0A1H9MUS6</accession>
<dbReference type="RefSeq" id="WP_089918119.1">
    <property type="nucleotide sequence ID" value="NZ_FOFV01000007.1"/>
</dbReference>
<keyword evidence="1" id="KW-1133">Transmembrane helix</keyword>